<dbReference type="EMBL" id="VJMH01006967">
    <property type="protein sequence ID" value="KAF0686922.1"/>
    <property type="molecule type" value="Genomic_DNA"/>
</dbReference>
<gene>
    <name evidence="3" type="primary">Aste57867_21316</name>
    <name evidence="2" type="ORF">As57867_021247</name>
    <name evidence="3" type="ORF">ASTE57867_21316</name>
</gene>
<evidence type="ECO:0000313" key="2">
    <source>
        <dbReference type="EMBL" id="KAF0686922.1"/>
    </source>
</evidence>
<dbReference type="OrthoDB" id="72179at2759"/>
<keyword evidence="4" id="KW-1185">Reference proteome</keyword>
<feature type="compositionally biased region" description="Polar residues" evidence="1">
    <location>
        <begin position="14"/>
        <end position="23"/>
    </location>
</feature>
<name>A0A485LH59_9STRA</name>
<feature type="region of interest" description="Disordered" evidence="1">
    <location>
        <begin position="1"/>
        <end position="43"/>
    </location>
</feature>
<accession>A0A485LH59</accession>
<dbReference type="AlphaFoldDB" id="A0A485LH59"/>
<evidence type="ECO:0000256" key="1">
    <source>
        <dbReference type="SAM" id="MobiDB-lite"/>
    </source>
</evidence>
<dbReference type="EMBL" id="CAADRA010006993">
    <property type="protein sequence ID" value="VFT97988.1"/>
    <property type="molecule type" value="Genomic_DNA"/>
</dbReference>
<reference evidence="2" key="2">
    <citation type="submission" date="2019-06" db="EMBL/GenBank/DDBJ databases">
        <title>Genomics analysis of Aphanomyces spp. identifies a new class of oomycete effector associated with host adaptation.</title>
        <authorList>
            <person name="Gaulin E."/>
        </authorList>
    </citation>
    <scope>NUCLEOTIDE SEQUENCE</scope>
    <source>
        <strain evidence="2">CBS 578.67</strain>
    </source>
</reference>
<protein>
    <submittedName>
        <fullName evidence="3">Aste57867_21316 protein</fullName>
    </submittedName>
</protein>
<sequence length="167" mass="19134">MEERSFLDLPPPRQLSTMQQAHQPTTVKETSSPTTTPRRCGLKRKAAAPLKRVSFSVVTEYVFRVGHGPCAIPHDNVPGVGLDGPAIGVETKFIQDKPSHLMMYTRRDRICLLRRAGYSIDDLNFQSKELQEVQKSRMETVDEYVKEKREQMAQETRDRMDLSRLLC</sequence>
<proteinExistence type="predicted"/>
<feature type="compositionally biased region" description="Low complexity" evidence="1">
    <location>
        <begin position="24"/>
        <end position="37"/>
    </location>
</feature>
<dbReference type="Proteomes" id="UP000332933">
    <property type="component" value="Unassembled WGS sequence"/>
</dbReference>
<evidence type="ECO:0000313" key="4">
    <source>
        <dbReference type="Proteomes" id="UP000332933"/>
    </source>
</evidence>
<evidence type="ECO:0000313" key="3">
    <source>
        <dbReference type="EMBL" id="VFT97988.1"/>
    </source>
</evidence>
<organism evidence="3 4">
    <name type="scientific">Aphanomyces stellatus</name>
    <dbReference type="NCBI Taxonomy" id="120398"/>
    <lineage>
        <taxon>Eukaryota</taxon>
        <taxon>Sar</taxon>
        <taxon>Stramenopiles</taxon>
        <taxon>Oomycota</taxon>
        <taxon>Saprolegniomycetes</taxon>
        <taxon>Saprolegniales</taxon>
        <taxon>Verrucalvaceae</taxon>
        <taxon>Aphanomyces</taxon>
    </lineage>
</organism>
<reference evidence="3 4" key="1">
    <citation type="submission" date="2019-03" db="EMBL/GenBank/DDBJ databases">
        <authorList>
            <person name="Gaulin E."/>
            <person name="Dumas B."/>
        </authorList>
    </citation>
    <scope>NUCLEOTIDE SEQUENCE [LARGE SCALE GENOMIC DNA]</scope>
    <source>
        <strain evidence="3">CBS 568.67</strain>
    </source>
</reference>